<keyword evidence="2" id="KW-1185">Reference proteome</keyword>
<gene>
    <name evidence="1" type="ORF">DR950_18995</name>
</gene>
<sequence length="95" mass="11630">MIRHLRARWDRLSTWWLLDGQFTWPVRAVSPSRRAAHRDALAWYTEPDFAQEERMLLMRQIWWEKTGVDDPLLDLTEAELFRRIFDCEQPTRDRT</sequence>
<organism evidence="1 2">
    <name type="scientific">Kitasatospora xanthocidica</name>
    <dbReference type="NCBI Taxonomy" id="83382"/>
    <lineage>
        <taxon>Bacteria</taxon>
        <taxon>Bacillati</taxon>
        <taxon>Actinomycetota</taxon>
        <taxon>Actinomycetes</taxon>
        <taxon>Kitasatosporales</taxon>
        <taxon>Streptomycetaceae</taxon>
        <taxon>Kitasatospora</taxon>
    </lineage>
</organism>
<dbReference type="RefSeq" id="WP_117487753.1">
    <property type="nucleotide sequence ID" value="NZ_QVIG01000001.1"/>
</dbReference>
<dbReference type="Proteomes" id="UP000263377">
    <property type="component" value="Unassembled WGS sequence"/>
</dbReference>
<comment type="caution">
    <text evidence="1">The sequence shown here is derived from an EMBL/GenBank/DDBJ whole genome shotgun (WGS) entry which is preliminary data.</text>
</comment>
<dbReference type="EMBL" id="QVIG01000001">
    <property type="protein sequence ID" value="RGD59597.1"/>
    <property type="molecule type" value="Genomic_DNA"/>
</dbReference>
<dbReference type="AlphaFoldDB" id="A0A372ZW99"/>
<proteinExistence type="predicted"/>
<reference evidence="1 2" key="1">
    <citation type="submission" date="2018-08" db="EMBL/GenBank/DDBJ databases">
        <title>Diversity &amp; Physiological Properties of Lignin-Decomposing Actinobacteria from Soil.</title>
        <authorList>
            <person name="Roh S.G."/>
            <person name="Kim S.B."/>
        </authorList>
    </citation>
    <scope>NUCLEOTIDE SEQUENCE [LARGE SCALE GENOMIC DNA]</scope>
    <source>
        <strain evidence="1 2">MMS17-GH009</strain>
    </source>
</reference>
<evidence type="ECO:0000313" key="2">
    <source>
        <dbReference type="Proteomes" id="UP000263377"/>
    </source>
</evidence>
<accession>A0A372ZW99</accession>
<protein>
    <submittedName>
        <fullName evidence="1">Uncharacterized protein</fullName>
    </submittedName>
</protein>
<name>A0A372ZW99_9ACTN</name>
<evidence type="ECO:0000313" key="1">
    <source>
        <dbReference type="EMBL" id="RGD59597.1"/>
    </source>
</evidence>